<keyword evidence="3" id="KW-1185">Reference proteome</keyword>
<dbReference type="InterPro" id="IPR016181">
    <property type="entry name" value="Acyl_CoA_acyltransferase"/>
</dbReference>
<evidence type="ECO:0000313" key="2">
    <source>
        <dbReference type="EMBL" id="GAA4957934.1"/>
    </source>
</evidence>
<dbReference type="PROSITE" id="PS51186">
    <property type="entry name" value="GNAT"/>
    <property type="match status" value="1"/>
</dbReference>
<comment type="caution">
    <text evidence="2">The sequence shown here is derived from an EMBL/GenBank/DDBJ whole genome shotgun (WGS) entry which is preliminary data.</text>
</comment>
<dbReference type="InterPro" id="IPR000182">
    <property type="entry name" value="GNAT_dom"/>
</dbReference>
<dbReference type="Gene3D" id="3.40.630.30">
    <property type="match status" value="1"/>
</dbReference>
<name>A0ABP9H5M7_9ACTN</name>
<organism evidence="2 3">
    <name type="scientific">Streptomonospora halophila</name>
    <dbReference type="NCBI Taxonomy" id="427369"/>
    <lineage>
        <taxon>Bacteria</taxon>
        <taxon>Bacillati</taxon>
        <taxon>Actinomycetota</taxon>
        <taxon>Actinomycetes</taxon>
        <taxon>Streptosporangiales</taxon>
        <taxon>Nocardiopsidaceae</taxon>
        <taxon>Streptomonospora</taxon>
    </lineage>
</organism>
<dbReference type="RefSeq" id="WP_345559356.1">
    <property type="nucleotide sequence ID" value="NZ_BAABIK010000050.1"/>
</dbReference>
<evidence type="ECO:0000259" key="1">
    <source>
        <dbReference type="PROSITE" id="PS51186"/>
    </source>
</evidence>
<dbReference type="EMBL" id="BAABIK010000050">
    <property type="protein sequence ID" value="GAA4957934.1"/>
    <property type="molecule type" value="Genomic_DNA"/>
</dbReference>
<protein>
    <submittedName>
        <fullName evidence="2">N-acetyltransferase</fullName>
    </submittedName>
</protein>
<reference evidence="3" key="1">
    <citation type="journal article" date="2019" name="Int. J. Syst. Evol. Microbiol.">
        <title>The Global Catalogue of Microorganisms (GCM) 10K type strain sequencing project: providing services to taxonomists for standard genome sequencing and annotation.</title>
        <authorList>
            <consortium name="The Broad Institute Genomics Platform"/>
            <consortium name="The Broad Institute Genome Sequencing Center for Infectious Disease"/>
            <person name="Wu L."/>
            <person name="Ma J."/>
        </authorList>
    </citation>
    <scope>NUCLEOTIDE SEQUENCE [LARGE SCALE GENOMIC DNA]</scope>
    <source>
        <strain evidence="3">JCM 18123</strain>
    </source>
</reference>
<sequence length="190" mass="19335">MLIRRETAADEAAVRAVIASAFAANVPAGAPDGTEPVEAVLLGRLRRDAGWLPEYSLAAVEGTGAGAPADPVGGGPVVGHVVCTRGYVGTTAALGLGPIGVAPGCQGRGIGSALMHAVLGAADARSEPLVALLGEPGYYRRFGFRPAAELGVVAPDPAWGDYFQVRPLSAYDTAHRGAFRYAAPFDRLAG</sequence>
<gene>
    <name evidence="2" type="ORF">GCM10023224_49830</name>
</gene>
<dbReference type="Proteomes" id="UP001499993">
    <property type="component" value="Unassembled WGS sequence"/>
</dbReference>
<evidence type="ECO:0000313" key="3">
    <source>
        <dbReference type="Proteomes" id="UP001499993"/>
    </source>
</evidence>
<proteinExistence type="predicted"/>
<dbReference type="CDD" id="cd04301">
    <property type="entry name" value="NAT_SF"/>
    <property type="match status" value="1"/>
</dbReference>
<dbReference type="Pfam" id="PF13527">
    <property type="entry name" value="Acetyltransf_9"/>
    <property type="match status" value="1"/>
</dbReference>
<feature type="domain" description="N-acetyltransferase" evidence="1">
    <location>
        <begin position="1"/>
        <end position="169"/>
    </location>
</feature>
<accession>A0ABP9H5M7</accession>
<dbReference type="SUPFAM" id="SSF55729">
    <property type="entry name" value="Acyl-CoA N-acyltransferases (Nat)"/>
    <property type="match status" value="1"/>
</dbReference>